<name>A0A1H5VJW0_9PSEU</name>
<keyword evidence="2" id="KW-0812">Transmembrane</keyword>
<dbReference type="EMBL" id="FOME01000001">
    <property type="protein sequence ID" value="SFC59983.1"/>
    <property type="molecule type" value="Genomic_DNA"/>
</dbReference>
<evidence type="ECO:0000256" key="1">
    <source>
        <dbReference type="SAM" id="MobiDB-lite"/>
    </source>
</evidence>
<dbReference type="SMR" id="A0A1H5VJW0"/>
<gene>
    <name evidence="3" type="ORF">SAMN02982929_00905</name>
    <name evidence="4" type="ORF">SAMN05216506_1011165</name>
</gene>
<evidence type="ECO:0000313" key="4">
    <source>
        <dbReference type="EMBL" id="SFC59983.1"/>
    </source>
</evidence>
<keyword evidence="2" id="KW-0472">Membrane</keyword>
<reference evidence="3" key="2">
    <citation type="submission" date="2016-10" db="EMBL/GenBank/DDBJ databases">
        <authorList>
            <person name="de Groot N.N."/>
        </authorList>
    </citation>
    <scope>NUCLEOTIDE SEQUENCE [LARGE SCALE GENOMIC DNA]</scope>
    <source>
        <strain evidence="3">ATCC 20501</strain>
    </source>
</reference>
<dbReference type="Pfam" id="PF20088">
    <property type="entry name" value="DUF6480"/>
    <property type="match status" value="1"/>
</dbReference>
<dbReference type="EMBL" id="FNVB01000002">
    <property type="protein sequence ID" value="SEF87635.1"/>
    <property type="molecule type" value="Genomic_DNA"/>
</dbReference>
<feature type="region of interest" description="Disordered" evidence="1">
    <location>
        <begin position="1"/>
        <end position="46"/>
    </location>
</feature>
<accession>A0A1H5VJW0</accession>
<evidence type="ECO:0000313" key="6">
    <source>
        <dbReference type="Proteomes" id="UP000236729"/>
    </source>
</evidence>
<dbReference type="AlphaFoldDB" id="A0A1H5VJW0"/>
<dbReference type="Proteomes" id="UP000199690">
    <property type="component" value="Unassembled WGS sequence"/>
</dbReference>
<dbReference type="RefSeq" id="WP_093346864.1">
    <property type="nucleotide sequence ID" value="NZ_FNVB01000002.1"/>
</dbReference>
<sequence length="80" mass="8419">MSEQNSSEPDPEPDRTPGLDDGGSVPPGETPPESASATEGLSHTSRPSAQASKWVWLAAITIVVLLVAAFFVFLAVGWVR</sequence>
<keyword evidence="2" id="KW-1133">Transmembrane helix</keyword>
<proteinExistence type="predicted"/>
<evidence type="ECO:0000313" key="3">
    <source>
        <dbReference type="EMBL" id="SEF87635.1"/>
    </source>
</evidence>
<evidence type="ECO:0000313" key="5">
    <source>
        <dbReference type="Proteomes" id="UP000199690"/>
    </source>
</evidence>
<evidence type="ECO:0000256" key="2">
    <source>
        <dbReference type="SAM" id="Phobius"/>
    </source>
</evidence>
<keyword evidence="5" id="KW-1185">Reference proteome</keyword>
<feature type="transmembrane region" description="Helical" evidence="2">
    <location>
        <begin position="54"/>
        <end position="79"/>
    </location>
</feature>
<accession>A0A1I1KPC0</accession>
<reference evidence="5 6" key="1">
    <citation type="submission" date="2016-10" db="EMBL/GenBank/DDBJ databases">
        <authorList>
            <person name="Varghese N."/>
            <person name="Submissions S."/>
        </authorList>
    </citation>
    <scope>NUCLEOTIDE SEQUENCE [LARGE SCALE GENOMIC DNA]</scope>
    <source>
        <strain evidence="6">ATCC 20501</strain>
        <strain evidence="4 5">CGMCC 4.3529</strain>
    </source>
</reference>
<feature type="compositionally biased region" description="Polar residues" evidence="1">
    <location>
        <begin position="33"/>
        <end position="46"/>
    </location>
</feature>
<dbReference type="InterPro" id="IPR045512">
    <property type="entry name" value="DUF6480"/>
</dbReference>
<dbReference type="Proteomes" id="UP000236729">
    <property type="component" value="Unassembled WGS sequence"/>
</dbReference>
<protein>
    <submittedName>
        <fullName evidence="3">Uncharacterized protein</fullName>
    </submittedName>
</protein>
<organism evidence="3 6">
    <name type="scientific">Saccharopolyspora kobensis</name>
    <dbReference type="NCBI Taxonomy" id="146035"/>
    <lineage>
        <taxon>Bacteria</taxon>
        <taxon>Bacillati</taxon>
        <taxon>Actinomycetota</taxon>
        <taxon>Actinomycetes</taxon>
        <taxon>Pseudonocardiales</taxon>
        <taxon>Pseudonocardiaceae</taxon>
        <taxon>Saccharopolyspora</taxon>
    </lineage>
</organism>